<proteinExistence type="predicted"/>
<organism evidence="3 4">
    <name type="scientific">Suillus fuscotomentosus</name>
    <dbReference type="NCBI Taxonomy" id="1912939"/>
    <lineage>
        <taxon>Eukaryota</taxon>
        <taxon>Fungi</taxon>
        <taxon>Dikarya</taxon>
        <taxon>Basidiomycota</taxon>
        <taxon>Agaricomycotina</taxon>
        <taxon>Agaricomycetes</taxon>
        <taxon>Agaricomycetidae</taxon>
        <taxon>Boletales</taxon>
        <taxon>Suillineae</taxon>
        <taxon>Suillaceae</taxon>
        <taxon>Suillus</taxon>
    </lineage>
</organism>
<evidence type="ECO:0000313" key="3">
    <source>
        <dbReference type="EMBL" id="KAG1891882.1"/>
    </source>
</evidence>
<dbReference type="InterPro" id="IPR010730">
    <property type="entry name" value="HET"/>
</dbReference>
<dbReference type="SUPFAM" id="SSF48452">
    <property type="entry name" value="TPR-like"/>
    <property type="match status" value="1"/>
</dbReference>
<dbReference type="PANTHER" id="PTHR10622:SF10">
    <property type="entry name" value="HET DOMAIN-CONTAINING PROTEIN"/>
    <property type="match status" value="1"/>
</dbReference>
<accession>A0AAD4HDQ7</accession>
<reference evidence="3" key="1">
    <citation type="journal article" date="2020" name="New Phytol.">
        <title>Comparative genomics reveals dynamic genome evolution in host specialist ectomycorrhizal fungi.</title>
        <authorList>
            <person name="Lofgren L.A."/>
            <person name="Nguyen N.H."/>
            <person name="Vilgalys R."/>
            <person name="Ruytinx J."/>
            <person name="Liao H.L."/>
            <person name="Branco S."/>
            <person name="Kuo A."/>
            <person name="LaButti K."/>
            <person name="Lipzen A."/>
            <person name="Andreopoulos W."/>
            <person name="Pangilinan J."/>
            <person name="Riley R."/>
            <person name="Hundley H."/>
            <person name="Na H."/>
            <person name="Barry K."/>
            <person name="Grigoriev I.V."/>
            <person name="Stajich J.E."/>
            <person name="Kennedy P.G."/>
        </authorList>
    </citation>
    <scope>NUCLEOTIDE SEQUENCE</scope>
    <source>
        <strain evidence="3">FC203</strain>
    </source>
</reference>
<comment type="caution">
    <text evidence="3">The sequence shown here is derived from an EMBL/GenBank/DDBJ whole genome shotgun (WGS) entry which is preliminary data.</text>
</comment>
<evidence type="ECO:0000256" key="1">
    <source>
        <dbReference type="SAM" id="MobiDB-lite"/>
    </source>
</evidence>
<gene>
    <name evidence="3" type="ORF">F5891DRAFT_1282329</name>
</gene>
<feature type="domain" description="Heterokaryon incompatibility" evidence="2">
    <location>
        <begin position="237"/>
        <end position="298"/>
    </location>
</feature>
<feature type="region of interest" description="Disordered" evidence="1">
    <location>
        <begin position="589"/>
        <end position="609"/>
    </location>
</feature>
<keyword evidence="4" id="KW-1185">Reference proteome</keyword>
<dbReference type="Pfam" id="PF06985">
    <property type="entry name" value="HET"/>
    <property type="match status" value="1"/>
</dbReference>
<sequence length="671" mass="75346">MSQILAIDTPARNACIAGDLSTAEELLTQDINANTNKYTSYANRSFVMARKRHWDHALQDAIKSVSIQPSLTGCISKGIALGGKGNLRDSMQAFDLAFTFQAIAIFNAGQHEEAIMRVQELAATSRNDIHACRIVEAYLRVQLVISALDGGRHNEAADHFTAVVKMNIFSSRSAIHSRYDDFVVLFGWDLASLWMTANQKRCHALLQAGRLWEAIELWEGKEPLLQDIQDKVLYELNPVGSMAKLQSFCKIARRAGYRWAWSDTCCIDKSNSVEHQEAINSMFDLYQHSALTIVYLSDVPPLSKSGALADSDWNTRGWTAQELLASKVILFYQEDWSLYLDDRSSNHKESVTIMQELEYATGIDRRAIVAFRPGMKCAREILQWASTRVTTLPEDIAYSLSGVFGVRLRVDYGEKKQCALGRLLRKVIAQSNDITALDWVGKPSEFNSCLPADITSYKAPTCKLPSLSEEDIQSSVSSLRGTVALEPASRLYQTLDYLSAPRFVHRRLHLPCIVFPVTGVRRKPGQNKGIHFTYGIKADGLRDLDITTEDKLPQFPRVIPLPAWQTFLLVRTWSRHLLELPDAADDTESVEDWSVSESTSSPSENEPVYSESHSRALRLIVRLGQPFSAFLLARQRDGEYKRIASDRNIIAQVNDMASVGDMMDIRTLEII</sequence>
<evidence type="ECO:0000259" key="2">
    <source>
        <dbReference type="Pfam" id="PF06985"/>
    </source>
</evidence>
<dbReference type="GeneID" id="64664827"/>
<name>A0AAD4HDQ7_9AGAM</name>
<dbReference type="Gene3D" id="1.25.40.10">
    <property type="entry name" value="Tetratricopeptide repeat domain"/>
    <property type="match status" value="1"/>
</dbReference>
<evidence type="ECO:0000313" key="4">
    <source>
        <dbReference type="Proteomes" id="UP001195769"/>
    </source>
</evidence>
<dbReference type="RefSeq" id="XP_041218358.1">
    <property type="nucleotide sequence ID" value="XM_041370529.1"/>
</dbReference>
<dbReference type="AlphaFoldDB" id="A0AAD4HDQ7"/>
<dbReference type="PANTHER" id="PTHR10622">
    <property type="entry name" value="HET DOMAIN-CONTAINING PROTEIN"/>
    <property type="match status" value="1"/>
</dbReference>
<protein>
    <recommendedName>
        <fullName evidence="2">Heterokaryon incompatibility domain-containing protein</fullName>
    </recommendedName>
</protein>
<dbReference type="EMBL" id="JABBWK010000118">
    <property type="protein sequence ID" value="KAG1891882.1"/>
    <property type="molecule type" value="Genomic_DNA"/>
</dbReference>
<dbReference type="Proteomes" id="UP001195769">
    <property type="component" value="Unassembled WGS sequence"/>
</dbReference>
<feature type="compositionally biased region" description="Low complexity" evidence="1">
    <location>
        <begin position="592"/>
        <end position="608"/>
    </location>
</feature>
<dbReference type="InterPro" id="IPR011990">
    <property type="entry name" value="TPR-like_helical_dom_sf"/>
</dbReference>